<keyword evidence="2" id="KW-1185">Reference proteome</keyword>
<evidence type="ECO:0000313" key="2">
    <source>
        <dbReference type="Proteomes" id="UP000887569"/>
    </source>
</evidence>
<feature type="compositionally biased region" description="Basic and acidic residues" evidence="1">
    <location>
        <begin position="172"/>
        <end position="192"/>
    </location>
</feature>
<feature type="region of interest" description="Disordered" evidence="1">
    <location>
        <begin position="56"/>
        <end position="137"/>
    </location>
</feature>
<feature type="compositionally biased region" description="Polar residues" evidence="1">
    <location>
        <begin position="196"/>
        <end position="217"/>
    </location>
</feature>
<evidence type="ECO:0000313" key="3">
    <source>
        <dbReference type="WBParaSite" id="PgR082_g014_t11"/>
    </source>
</evidence>
<feature type="compositionally biased region" description="Basic and acidic residues" evidence="1">
    <location>
        <begin position="96"/>
        <end position="109"/>
    </location>
</feature>
<evidence type="ECO:0000256" key="1">
    <source>
        <dbReference type="SAM" id="MobiDB-lite"/>
    </source>
</evidence>
<feature type="region of interest" description="Disordered" evidence="1">
    <location>
        <begin position="24"/>
        <end position="43"/>
    </location>
</feature>
<feature type="compositionally biased region" description="Basic and acidic residues" evidence="1">
    <location>
        <begin position="125"/>
        <end position="137"/>
    </location>
</feature>
<feature type="region of interest" description="Disordered" evidence="1">
    <location>
        <begin position="151"/>
        <end position="231"/>
    </location>
</feature>
<feature type="compositionally biased region" description="Acidic residues" evidence="1">
    <location>
        <begin position="110"/>
        <end position="121"/>
    </location>
</feature>
<sequence>MPAPVSGVPSPSASSVYPFFQQPEYQFVDDSPDSPPYDFRSNPVKRHMDINWQTLIEDGAPLPKKKVDRMSARLDKFHISPDKNPHHANWRKRQRRQETLEEIERRLTDSSDDEMSDENESTSENAERAENEERSLQLSDELKKLIKKSIEEPVILPNPSPMNALVPYVPHDQPDESSMRGRISEITEHDAEWPSVAQSSENTGRVSFPEENSSSDECPSGERNAPDFHHSGDFDIVEIDEFFGDETDVAMDCC</sequence>
<name>A0A915C4F6_PARUN</name>
<proteinExistence type="predicted"/>
<accession>A0A915C4F6</accession>
<organism evidence="2 3">
    <name type="scientific">Parascaris univalens</name>
    <name type="common">Nematode worm</name>
    <dbReference type="NCBI Taxonomy" id="6257"/>
    <lineage>
        <taxon>Eukaryota</taxon>
        <taxon>Metazoa</taxon>
        <taxon>Ecdysozoa</taxon>
        <taxon>Nematoda</taxon>
        <taxon>Chromadorea</taxon>
        <taxon>Rhabditida</taxon>
        <taxon>Spirurina</taxon>
        <taxon>Ascaridomorpha</taxon>
        <taxon>Ascaridoidea</taxon>
        <taxon>Ascarididae</taxon>
        <taxon>Parascaris</taxon>
    </lineage>
</organism>
<dbReference type="AlphaFoldDB" id="A0A915C4F6"/>
<dbReference type="Proteomes" id="UP000887569">
    <property type="component" value="Unplaced"/>
</dbReference>
<dbReference type="WBParaSite" id="PgR082_g014_t11">
    <property type="protein sequence ID" value="PgR082_g014_t11"/>
    <property type="gene ID" value="PgR082_g014"/>
</dbReference>
<feature type="compositionally biased region" description="Basic and acidic residues" evidence="1">
    <location>
        <begin position="68"/>
        <end position="85"/>
    </location>
</feature>
<protein>
    <submittedName>
        <fullName evidence="3">Uncharacterized protein</fullName>
    </submittedName>
</protein>
<feature type="compositionally biased region" description="Basic residues" evidence="1">
    <location>
        <begin position="86"/>
        <end position="95"/>
    </location>
</feature>
<reference evidence="3" key="1">
    <citation type="submission" date="2022-11" db="UniProtKB">
        <authorList>
            <consortium name="WormBaseParasite"/>
        </authorList>
    </citation>
    <scope>IDENTIFICATION</scope>
</reference>